<feature type="compositionally biased region" description="Basic and acidic residues" evidence="5">
    <location>
        <begin position="35"/>
        <end position="47"/>
    </location>
</feature>
<evidence type="ECO:0000256" key="2">
    <source>
        <dbReference type="ARBA" id="ARBA00022723"/>
    </source>
</evidence>
<gene>
    <name evidence="8" type="ORF">QCA50_006672</name>
</gene>
<keyword evidence="3" id="KW-0539">Nucleus</keyword>
<feature type="region of interest" description="Disordered" evidence="5">
    <location>
        <begin position="242"/>
        <end position="296"/>
    </location>
</feature>
<dbReference type="GO" id="GO:0005634">
    <property type="term" value="C:nucleus"/>
    <property type="evidence" value="ECO:0007669"/>
    <property type="project" value="UniProtKB-SubCell"/>
</dbReference>
<feature type="compositionally biased region" description="Basic and acidic residues" evidence="5">
    <location>
        <begin position="84"/>
        <end position="100"/>
    </location>
</feature>
<dbReference type="InterPro" id="IPR001138">
    <property type="entry name" value="Zn2Cys6_DnaBD"/>
</dbReference>
<dbReference type="PROSITE" id="PS50048">
    <property type="entry name" value="ZN2_CY6_FUNGAL_2"/>
    <property type="match status" value="1"/>
</dbReference>
<reference evidence="8 9" key="1">
    <citation type="submission" date="2022-09" db="EMBL/GenBank/DDBJ databases">
        <authorList>
            <person name="Palmer J.M."/>
        </authorList>
    </citation>
    <scope>NUCLEOTIDE SEQUENCE [LARGE SCALE GENOMIC DNA]</scope>
    <source>
        <strain evidence="8 9">DSM 7382</strain>
    </source>
</reference>
<evidence type="ECO:0000256" key="4">
    <source>
        <dbReference type="SAM" id="Coils"/>
    </source>
</evidence>
<organism evidence="8 9">
    <name type="scientific">Cerrena zonata</name>
    <dbReference type="NCBI Taxonomy" id="2478898"/>
    <lineage>
        <taxon>Eukaryota</taxon>
        <taxon>Fungi</taxon>
        <taxon>Dikarya</taxon>
        <taxon>Basidiomycota</taxon>
        <taxon>Agaricomycotina</taxon>
        <taxon>Agaricomycetes</taxon>
        <taxon>Polyporales</taxon>
        <taxon>Cerrenaceae</taxon>
        <taxon>Cerrena</taxon>
    </lineage>
</organism>
<evidence type="ECO:0000259" key="6">
    <source>
        <dbReference type="PROSITE" id="PS50048"/>
    </source>
</evidence>
<evidence type="ECO:0008006" key="10">
    <source>
        <dbReference type="Google" id="ProtNLM"/>
    </source>
</evidence>
<evidence type="ECO:0000313" key="8">
    <source>
        <dbReference type="EMBL" id="KAK7690028.1"/>
    </source>
</evidence>
<dbReference type="PROSITE" id="PS00463">
    <property type="entry name" value="ZN2_CY6_FUNGAL_1"/>
    <property type="match status" value="1"/>
</dbReference>
<feature type="coiled-coil region" evidence="4">
    <location>
        <begin position="183"/>
        <end position="210"/>
    </location>
</feature>
<feature type="region of interest" description="Disordered" evidence="5">
    <location>
        <begin position="1"/>
        <end position="135"/>
    </location>
</feature>
<dbReference type="GO" id="GO:0000981">
    <property type="term" value="F:DNA-binding transcription factor activity, RNA polymerase II-specific"/>
    <property type="evidence" value="ECO:0007669"/>
    <property type="project" value="InterPro"/>
</dbReference>
<comment type="caution">
    <text evidence="8">The sequence shown here is derived from an EMBL/GenBank/DDBJ whole genome shotgun (WGS) entry which is preliminary data.</text>
</comment>
<sequence length="864" mass="97099">MRGVRLPGGTAEGRERTHRYLSANGGSGQGNLKAIRSEPPGERREWEVYQVRQNRTSVPATHPSLLNPSSSTAMTNDPLDPLDTDQRPQKRPRQTRDMDLGVRAYTIPTAGPSTLQSETDGNPDEGPKKGRKRPLSCGECRRLKLKCDRVFPCQSCCKRGCAEICPDGALTGGKGSRFILANTEQLHEKIKTMSERIRQLEEALQVLQSQISPDEHPLLRQDLLSIKKSPELFGMDGSAATYTRLPHTRTSPDDDSLHNDPRGSRSPSRNTYDEASAPQHAGPSGSPPYNPPSEFARLSHGFPSPWSVSFQLNPGVRAQIREMLPTMDEARHLCEQARVRAFWQFNPHSSHTFLPNLIHSVYNSNINSLLPHRLGLFLMILATGCRVDSKPSSHQDAERYYSLARVALCEVSVMDDTSFDAVNAMFIMVWYLLMFSEDKRAVEFSWGLTGIMLKLSTAIGLHRDSTRSKVIPEELDKRRILFWDIVNVEARLSLMLRRPPNFNRQHIDTRSPTFSSDPSSGGMIGASYFEWQHNFLIECMLPVVDVVSAARAPSYISILALDSRIRDFDVPSSLRMMDQDDDSAHPLALHQAMIACHREVALLQLHRNYFTQALNVSDGFTFKHKYAPSVLATFTSSCNLIWTVYTLYRWEPTASVKFTPFWSNCFSAAVALCFFMSKVPSCALVTQGLQEIDRMIQLFGQVKDYCPSAARFLPAVQALSEKTRTTHLLYKSGMPTEGDFNDEICSLGRRIGVLQGNLNTMLSQDDTTESDPFDHAHPSLVRCLEKAMVEPPCMDEVVDRTDVMWDVNGVPLKAFDGFGKGIQDTAWLKIHTMRMKRRRAANSLARRMPTRDTSQIGGTRETQR</sequence>
<protein>
    <recommendedName>
        <fullName evidence="10">Zn(2)-C6 fungal-type domain-containing protein</fullName>
    </recommendedName>
</protein>
<dbReference type="EMBL" id="JASBNA010000007">
    <property type="protein sequence ID" value="KAK7690028.1"/>
    <property type="molecule type" value="Genomic_DNA"/>
</dbReference>
<dbReference type="GO" id="GO:0003677">
    <property type="term" value="F:DNA binding"/>
    <property type="evidence" value="ECO:0007669"/>
    <property type="project" value="InterPro"/>
</dbReference>
<dbReference type="PANTHER" id="PTHR31001">
    <property type="entry name" value="UNCHARACTERIZED TRANSCRIPTIONAL REGULATORY PROTEIN"/>
    <property type="match status" value="1"/>
</dbReference>
<evidence type="ECO:0000313" key="9">
    <source>
        <dbReference type="Proteomes" id="UP001385951"/>
    </source>
</evidence>
<dbReference type="SMART" id="SM00906">
    <property type="entry name" value="Fungal_trans"/>
    <property type="match status" value="1"/>
</dbReference>
<dbReference type="InterPro" id="IPR050613">
    <property type="entry name" value="Sec_Metabolite_Reg"/>
</dbReference>
<evidence type="ECO:0000256" key="3">
    <source>
        <dbReference type="ARBA" id="ARBA00023242"/>
    </source>
</evidence>
<feature type="compositionally biased region" description="Basic and acidic residues" evidence="5">
    <location>
        <begin position="250"/>
        <end position="263"/>
    </location>
</feature>
<dbReference type="SMART" id="SM00066">
    <property type="entry name" value="GAL4"/>
    <property type="match status" value="1"/>
</dbReference>
<evidence type="ECO:0000256" key="5">
    <source>
        <dbReference type="SAM" id="MobiDB-lite"/>
    </source>
</evidence>
<feature type="domain" description="Zn(2)-C6 fungal-type" evidence="6">
    <location>
        <begin position="136"/>
        <end position="165"/>
    </location>
</feature>
<feature type="compositionally biased region" description="Polar residues" evidence="5">
    <location>
        <begin position="111"/>
        <end position="120"/>
    </location>
</feature>
<dbReference type="PROSITE" id="PS51379">
    <property type="entry name" value="4FE4S_FER_2"/>
    <property type="match status" value="1"/>
</dbReference>
<dbReference type="InterPro" id="IPR007219">
    <property type="entry name" value="XnlR_reg_dom"/>
</dbReference>
<dbReference type="Proteomes" id="UP001385951">
    <property type="component" value="Unassembled WGS sequence"/>
</dbReference>
<comment type="subcellular location">
    <subcellularLocation>
        <location evidence="1">Nucleus</location>
    </subcellularLocation>
</comment>
<dbReference type="PANTHER" id="PTHR31001:SF56">
    <property type="entry name" value="ZN(2)-C6 FUNGAL-TYPE DOMAIN-CONTAINING PROTEIN"/>
    <property type="match status" value="1"/>
</dbReference>
<dbReference type="CDD" id="cd00067">
    <property type="entry name" value="GAL4"/>
    <property type="match status" value="1"/>
</dbReference>
<keyword evidence="4" id="KW-0175">Coiled coil</keyword>
<name>A0AAW0G9A7_9APHY</name>
<keyword evidence="9" id="KW-1185">Reference proteome</keyword>
<evidence type="ECO:0000256" key="1">
    <source>
        <dbReference type="ARBA" id="ARBA00004123"/>
    </source>
</evidence>
<dbReference type="AlphaFoldDB" id="A0AAW0G9A7"/>
<evidence type="ECO:0000259" key="7">
    <source>
        <dbReference type="PROSITE" id="PS51379"/>
    </source>
</evidence>
<feature type="compositionally biased region" description="Polar residues" evidence="5">
    <location>
        <begin position="51"/>
        <end position="75"/>
    </location>
</feature>
<dbReference type="CDD" id="cd12148">
    <property type="entry name" value="fungal_TF_MHR"/>
    <property type="match status" value="1"/>
</dbReference>
<feature type="region of interest" description="Disordered" evidence="5">
    <location>
        <begin position="839"/>
        <end position="864"/>
    </location>
</feature>
<accession>A0AAW0G9A7</accession>
<dbReference type="GO" id="GO:0008270">
    <property type="term" value="F:zinc ion binding"/>
    <property type="evidence" value="ECO:0007669"/>
    <property type="project" value="InterPro"/>
</dbReference>
<dbReference type="GO" id="GO:0006351">
    <property type="term" value="P:DNA-templated transcription"/>
    <property type="evidence" value="ECO:0007669"/>
    <property type="project" value="InterPro"/>
</dbReference>
<dbReference type="Pfam" id="PF04082">
    <property type="entry name" value="Fungal_trans"/>
    <property type="match status" value="1"/>
</dbReference>
<feature type="domain" description="4Fe-4S ferredoxin-type" evidence="7">
    <location>
        <begin position="143"/>
        <end position="175"/>
    </location>
</feature>
<dbReference type="Gene3D" id="4.10.240.10">
    <property type="entry name" value="Zn(2)-C6 fungal-type DNA-binding domain"/>
    <property type="match status" value="1"/>
</dbReference>
<dbReference type="InterPro" id="IPR017896">
    <property type="entry name" value="4Fe4S_Fe-S-bd"/>
</dbReference>
<proteinExistence type="predicted"/>
<keyword evidence="2" id="KW-0479">Metal-binding</keyword>
<dbReference type="InterPro" id="IPR036864">
    <property type="entry name" value="Zn2-C6_fun-type_DNA-bd_sf"/>
</dbReference>